<evidence type="ECO:0000313" key="4">
    <source>
        <dbReference type="Proteomes" id="UP000215335"/>
    </source>
</evidence>
<dbReference type="EMBL" id="NNAY01000016">
    <property type="protein sequence ID" value="OXU31925.1"/>
    <property type="molecule type" value="Genomic_DNA"/>
</dbReference>
<keyword evidence="1" id="KW-0175">Coiled coil</keyword>
<protein>
    <submittedName>
        <fullName evidence="3">Uncharacterized protein</fullName>
    </submittedName>
</protein>
<name>A0A232FMP7_9HYME</name>
<feature type="coiled-coil region" evidence="1">
    <location>
        <begin position="54"/>
        <end position="81"/>
    </location>
</feature>
<dbReference type="AlphaFoldDB" id="A0A232FMP7"/>
<evidence type="ECO:0000313" key="3">
    <source>
        <dbReference type="EMBL" id="OXU31925.1"/>
    </source>
</evidence>
<evidence type="ECO:0000256" key="1">
    <source>
        <dbReference type="SAM" id="Coils"/>
    </source>
</evidence>
<reference evidence="3 4" key="1">
    <citation type="journal article" date="2017" name="Curr. Biol.">
        <title>The Evolution of Venom by Co-option of Single-Copy Genes.</title>
        <authorList>
            <person name="Martinson E.O."/>
            <person name="Mrinalini"/>
            <person name="Kelkar Y.D."/>
            <person name="Chang C.H."/>
            <person name="Werren J.H."/>
        </authorList>
    </citation>
    <scope>NUCLEOTIDE SEQUENCE [LARGE SCALE GENOMIC DNA]</scope>
    <source>
        <strain evidence="3 4">Alberta</strain>
        <tissue evidence="3">Whole body</tissue>
    </source>
</reference>
<dbReference type="Proteomes" id="UP000215335">
    <property type="component" value="Unassembled WGS sequence"/>
</dbReference>
<feature type="compositionally biased region" description="Polar residues" evidence="2">
    <location>
        <begin position="8"/>
        <end position="29"/>
    </location>
</feature>
<evidence type="ECO:0000256" key="2">
    <source>
        <dbReference type="SAM" id="MobiDB-lite"/>
    </source>
</evidence>
<gene>
    <name evidence="3" type="ORF">TSAR_008230</name>
</gene>
<feature type="region of interest" description="Disordered" evidence="2">
    <location>
        <begin position="1"/>
        <end position="30"/>
    </location>
</feature>
<accession>A0A232FMP7</accession>
<keyword evidence="4" id="KW-1185">Reference proteome</keyword>
<organism evidence="3 4">
    <name type="scientific">Trichomalopsis sarcophagae</name>
    <dbReference type="NCBI Taxonomy" id="543379"/>
    <lineage>
        <taxon>Eukaryota</taxon>
        <taxon>Metazoa</taxon>
        <taxon>Ecdysozoa</taxon>
        <taxon>Arthropoda</taxon>
        <taxon>Hexapoda</taxon>
        <taxon>Insecta</taxon>
        <taxon>Pterygota</taxon>
        <taxon>Neoptera</taxon>
        <taxon>Endopterygota</taxon>
        <taxon>Hymenoptera</taxon>
        <taxon>Apocrita</taxon>
        <taxon>Proctotrupomorpha</taxon>
        <taxon>Chalcidoidea</taxon>
        <taxon>Pteromalidae</taxon>
        <taxon>Pteromalinae</taxon>
        <taxon>Trichomalopsis</taxon>
    </lineage>
</organism>
<proteinExistence type="predicted"/>
<sequence>MAEKWEIQSMNNTEQSSHASQQRSNVKQQPHTRDIVCFCNGKLKHRKRGTSTVCRKAETNIQQAKQAVKLLENEGDMEKEVLEKTHINEFFSIEIDKSVLKCVNVVEISKSMKKVVVD</sequence>
<comment type="caution">
    <text evidence="3">The sequence shown here is derived from an EMBL/GenBank/DDBJ whole genome shotgun (WGS) entry which is preliminary data.</text>
</comment>